<keyword evidence="7 19" id="KW-1003">Cell membrane</keyword>
<comment type="caution">
    <text evidence="19">Lacks conserved residue(s) required for the propagation of feature annotation.</text>
</comment>
<evidence type="ECO:0000256" key="17">
    <source>
        <dbReference type="ARBA" id="ARBA00048623"/>
    </source>
</evidence>
<dbReference type="HAMAP" id="MF_00719">
    <property type="entry name" value="CobS"/>
    <property type="match status" value="1"/>
</dbReference>
<evidence type="ECO:0000256" key="11">
    <source>
        <dbReference type="ARBA" id="ARBA00022842"/>
    </source>
</evidence>
<evidence type="ECO:0000256" key="4">
    <source>
        <dbReference type="ARBA" id="ARBA00010561"/>
    </source>
</evidence>
<evidence type="ECO:0000256" key="9">
    <source>
        <dbReference type="ARBA" id="ARBA00022679"/>
    </source>
</evidence>
<evidence type="ECO:0000256" key="10">
    <source>
        <dbReference type="ARBA" id="ARBA00022692"/>
    </source>
</evidence>
<evidence type="ECO:0000256" key="15">
    <source>
        <dbReference type="ARBA" id="ARBA00032605"/>
    </source>
</evidence>
<dbReference type="AlphaFoldDB" id="A0A9E7NE80"/>
<dbReference type="PANTHER" id="PTHR34148:SF1">
    <property type="entry name" value="ADENOSYLCOBINAMIDE-GDP RIBAZOLETRANSFERASE"/>
    <property type="match status" value="1"/>
</dbReference>
<comment type="cofactor">
    <cofactor evidence="1 19">
        <name>Mg(2+)</name>
        <dbReference type="ChEBI" id="CHEBI:18420"/>
    </cofactor>
</comment>
<proteinExistence type="inferred from homology"/>
<evidence type="ECO:0000256" key="12">
    <source>
        <dbReference type="ARBA" id="ARBA00022989"/>
    </source>
</evidence>
<name>A0A9E7NE80_9EURY</name>
<dbReference type="GeneID" id="73289945"/>
<comment type="pathway">
    <text evidence="3 19">Cofactor biosynthesis; adenosylcobalamin biosynthesis; adenosylcobalamin from cob(II)yrinate a,c-diamide: step 7/7.</text>
</comment>
<dbReference type="EC" id="2.7.8.26" evidence="5 19"/>
<comment type="catalytic activity">
    <reaction evidence="18 19">
        <text>alpha-ribazole 5'-phosphate + adenosylcob(III)inamide-GDP = adenosylcob(III)alamin 5'-phosphate + GMP + H(+)</text>
        <dbReference type="Rhea" id="RHEA:23560"/>
        <dbReference type="ChEBI" id="CHEBI:15378"/>
        <dbReference type="ChEBI" id="CHEBI:57918"/>
        <dbReference type="ChEBI" id="CHEBI:58115"/>
        <dbReference type="ChEBI" id="CHEBI:60487"/>
        <dbReference type="ChEBI" id="CHEBI:60493"/>
        <dbReference type="EC" id="2.7.8.26"/>
    </reaction>
</comment>
<evidence type="ECO:0000256" key="7">
    <source>
        <dbReference type="ARBA" id="ARBA00022475"/>
    </source>
</evidence>
<keyword evidence="21" id="KW-1185">Reference proteome</keyword>
<evidence type="ECO:0000256" key="18">
    <source>
        <dbReference type="ARBA" id="ARBA00049504"/>
    </source>
</evidence>
<evidence type="ECO:0000256" key="16">
    <source>
        <dbReference type="ARBA" id="ARBA00032853"/>
    </source>
</evidence>
<dbReference type="GO" id="GO:0008818">
    <property type="term" value="F:cobalamin 5'-phosphate synthase activity"/>
    <property type="evidence" value="ECO:0007669"/>
    <property type="project" value="UniProtKB-UniRule"/>
</dbReference>
<organism evidence="20 21">
    <name type="scientific">Natronosalvus rutilus</name>
    <dbReference type="NCBI Taxonomy" id="2953753"/>
    <lineage>
        <taxon>Archaea</taxon>
        <taxon>Methanobacteriati</taxon>
        <taxon>Methanobacteriota</taxon>
        <taxon>Stenosarchaea group</taxon>
        <taxon>Halobacteria</taxon>
        <taxon>Halobacteriales</taxon>
        <taxon>Natrialbaceae</taxon>
        <taxon>Natronosalvus</taxon>
    </lineage>
</organism>
<dbReference type="RefSeq" id="WP_254159907.1">
    <property type="nucleotide sequence ID" value="NZ_CP100355.1"/>
</dbReference>
<feature type="transmembrane region" description="Helical" evidence="19">
    <location>
        <begin position="76"/>
        <end position="96"/>
    </location>
</feature>
<evidence type="ECO:0000256" key="19">
    <source>
        <dbReference type="HAMAP-Rule" id="MF_00719"/>
    </source>
</evidence>
<sequence length="268" mass="26978">MIGGRVRATVRALRGAIAFLTRFPVGSRSRNAGGATFAASNDWEAFCSSPWTFTIVGWIVGALAALVFLASNRLPAASIAFGYPLAVFGLAGIHHLDGVADLGDALVVHGDVDRRRAVMTDTTTGVGALLSVSLVVAGLALGALALAGAPVAVAVGVAVAAEVGAKTGMAAMACFGTAAHEGFGSQLTEGVTRVAFYGPAALAIPAAVLTWPHPAAAAAFAGALAGTALPWQWARRRLGGVSGDVFGAANEVGRLLGVHLGVIAWTLW</sequence>
<dbReference type="Pfam" id="PF02654">
    <property type="entry name" value="CobS"/>
    <property type="match status" value="1"/>
</dbReference>
<evidence type="ECO:0000313" key="21">
    <source>
        <dbReference type="Proteomes" id="UP001056855"/>
    </source>
</evidence>
<keyword evidence="9 19" id="KW-0808">Transferase</keyword>
<evidence type="ECO:0000256" key="6">
    <source>
        <dbReference type="ARBA" id="ARBA00015850"/>
    </source>
</evidence>
<dbReference type="EMBL" id="CP100355">
    <property type="protein sequence ID" value="UTF55147.1"/>
    <property type="molecule type" value="Genomic_DNA"/>
</dbReference>
<feature type="transmembrane region" description="Helical" evidence="19">
    <location>
        <begin position="128"/>
        <end position="161"/>
    </location>
</feature>
<keyword evidence="11 19" id="KW-0460">Magnesium</keyword>
<evidence type="ECO:0000256" key="8">
    <source>
        <dbReference type="ARBA" id="ARBA00022573"/>
    </source>
</evidence>
<reference evidence="20" key="1">
    <citation type="submission" date="2022-06" db="EMBL/GenBank/DDBJ databases">
        <title>Diverse halophilic archaea isolated from saline environments.</title>
        <authorList>
            <person name="Cui H.-L."/>
        </authorList>
    </citation>
    <scope>NUCLEOTIDE SEQUENCE</scope>
    <source>
        <strain evidence="20">WLHS1</strain>
    </source>
</reference>
<comment type="similarity">
    <text evidence="4 19">Belongs to the CobS family.</text>
</comment>
<dbReference type="PANTHER" id="PTHR34148">
    <property type="entry name" value="ADENOSYLCOBINAMIDE-GDP RIBAZOLETRANSFERASE"/>
    <property type="match status" value="1"/>
</dbReference>
<feature type="transmembrane region" description="Helical" evidence="19">
    <location>
        <begin position="51"/>
        <end position="69"/>
    </location>
</feature>
<accession>A0A9E7NE80</accession>
<protein>
    <recommendedName>
        <fullName evidence="6 19">Adenosylcobinamide-GDP ribazoletransferase</fullName>
        <ecNumber evidence="5 19">2.7.8.26</ecNumber>
    </recommendedName>
    <alternativeName>
        <fullName evidence="16 19">Cobalamin synthase</fullName>
    </alternativeName>
    <alternativeName>
        <fullName evidence="15 19">Cobalamin-5'-phosphate synthase</fullName>
    </alternativeName>
</protein>
<gene>
    <name evidence="19" type="primary">cobS</name>
    <name evidence="20" type="ORF">NGM29_07825</name>
</gene>
<dbReference type="GO" id="GO:0051073">
    <property type="term" value="F:adenosylcobinamide-GDP ribazoletransferase activity"/>
    <property type="evidence" value="ECO:0007669"/>
    <property type="project" value="UniProtKB-UniRule"/>
</dbReference>
<dbReference type="KEGG" id="sawl:NGM29_07825"/>
<comment type="function">
    <text evidence="14 19">Joins adenosylcobinamide-GDP and alpha-ribazole to generate adenosylcobalamin (Ado-cobalamin). Also synthesizes adenosylcobalamin 5'-phosphate from adenosylcobinamide-GDP and alpha-ribazole 5'-phosphate.</text>
</comment>
<dbReference type="Proteomes" id="UP001056855">
    <property type="component" value="Chromosome"/>
</dbReference>
<dbReference type="InterPro" id="IPR003805">
    <property type="entry name" value="CobS"/>
</dbReference>
<keyword evidence="13 19" id="KW-0472">Membrane</keyword>
<evidence type="ECO:0000313" key="20">
    <source>
        <dbReference type="EMBL" id="UTF55147.1"/>
    </source>
</evidence>
<evidence type="ECO:0000256" key="13">
    <source>
        <dbReference type="ARBA" id="ARBA00023136"/>
    </source>
</evidence>
<keyword evidence="12 19" id="KW-1133">Transmembrane helix</keyword>
<evidence type="ECO:0000256" key="14">
    <source>
        <dbReference type="ARBA" id="ARBA00025228"/>
    </source>
</evidence>
<comment type="catalytic activity">
    <reaction evidence="17 19">
        <text>alpha-ribazole + adenosylcob(III)inamide-GDP = adenosylcob(III)alamin + GMP + H(+)</text>
        <dbReference type="Rhea" id="RHEA:16049"/>
        <dbReference type="ChEBI" id="CHEBI:10329"/>
        <dbReference type="ChEBI" id="CHEBI:15378"/>
        <dbReference type="ChEBI" id="CHEBI:18408"/>
        <dbReference type="ChEBI" id="CHEBI:58115"/>
        <dbReference type="ChEBI" id="CHEBI:60487"/>
        <dbReference type="EC" id="2.7.8.26"/>
    </reaction>
</comment>
<dbReference type="GO" id="GO:0005886">
    <property type="term" value="C:plasma membrane"/>
    <property type="evidence" value="ECO:0007669"/>
    <property type="project" value="UniProtKB-SubCell"/>
</dbReference>
<dbReference type="GO" id="GO:0009236">
    <property type="term" value="P:cobalamin biosynthetic process"/>
    <property type="evidence" value="ECO:0007669"/>
    <property type="project" value="UniProtKB-UniRule"/>
</dbReference>
<evidence type="ECO:0000256" key="2">
    <source>
        <dbReference type="ARBA" id="ARBA00004651"/>
    </source>
</evidence>
<evidence type="ECO:0000256" key="5">
    <source>
        <dbReference type="ARBA" id="ARBA00013200"/>
    </source>
</evidence>
<evidence type="ECO:0000256" key="1">
    <source>
        <dbReference type="ARBA" id="ARBA00001946"/>
    </source>
</evidence>
<keyword evidence="10 19" id="KW-0812">Transmembrane</keyword>
<keyword evidence="8 19" id="KW-0169">Cobalamin biosynthesis</keyword>
<evidence type="ECO:0000256" key="3">
    <source>
        <dbReference type="ARBA" id="ARBA00004663"/>
    </source>
</evidence>
<comment type="subcellular location">
    <subcellularLocation>
        <location evidence="2 19">Cell membrane</location>
        <topology evidence="2 19">Multi-pass membrane protein</topology>
    </subcellularLocation>
</comment>